<dbReference type="SUPFAM" id="SSF53098">
    <property type="entry name" value="Ribonuclease H-like"/>
    <property type="match status" value="1"/>
</dbReference>
<dbReference type="GO" id="GO:0003676">
    <property type="term" value="F:nucleic acid binding"/>
    <property type="evidence" value="ECO:0007669"/>
    <property type="project" value="InterPro"/>
</dbReference>
<feature type="domain" description="RNase H type-1" evidence="1">
    <location>
        <begin position="2"/>
        <end position="69"/>
    </location>
</feature>
<dbReference type="Gene3D" id="3.30.420.10">
    <property type="entry name" value="Ribonuclease H-like superfamily/Ribonuclease H"/>
    <property type="match status" value="1"/>
</dbReference>
<dbReference type="Pfam" id="PF13456">
    <property type="entry name" value="RVT_3"/>
    <property type="match status" value="1"/>
</dbReference>
<reference evidence="2" key="2">
    <citation type="journal article" date="2024" name="Plant">
        <title>Genomic evolution and insights into agronomic trait innovations of Sesamum species.</title>
        <authorList>
            <person name="Miao H."/>
            <person name="Wang L."/>
            <person name="Qu L."/>
            <person name="Liu H."/>
            <person name="Sun Y."/>
            <person name="Le M."/>
            <person name="Wang Q."/>
            <person name="Wei S."/>
            <person name="Zheng Y."/>
            <person name="Lin W."/>
            <person name="Duan Y."/>
            <person name="Cao H."/>
            <person name="Xiong S."/>
            <person name="Wang X."/>
            <person name="Wei L."/>
            <person name="Li C."/>
            <person name="Ma Q."/>
            <person name="Ju M."/>
            <person name="Zhao R."/>
            <person name="Li G."/>
            <person name="Mu C."/>
            <person name="Tian Q."/>
            <person name="Mei H."/>
            <person name="Zhang T."/>
            <person name="Gao T."/>
            <person name="Zhang H."/>
        </authorList>
    </citation>
    <scope>NUCLEOTIDE SEQUENCE</scope>
    <source>
        <strain evidence="2">G01</strain>
    </source>
</reference>
<evidence type="ECO:0000313" key="2">
    <source>
        <dbReference type="EMBL" id="KAL0304633.1"/>
    </source>
</evidence>
<dbReference type="InterPro" id="IPR036397">
    <property type="entry name" value="RNaseH_sf"/>
</dbReference>
<organism evidence="2">
    <name type="scientific">Sesamum angustifolium</name>
    <dbReference type="NCBI Taxonomy" id="2727405"/>
    <lineage>
        <taxon>Eukaryota</taxon>
        <taxon>Viridiplantae</taxon>
        <taxon>Streptophyta</taxon>
        <taxon>Embryophyta</taxon>
        <taxon>Tracheophyta</taxon>
        <taxon>Spermatophyta</taxon>
        <taxon>Magnoliopsida</taxon>
        <taxon>eudicotyledons</taxon>
        <taxon>Gunneridae</taxon>
        <taxon>Pentapetalae</taxon>
        <taxon>asterids</taxon>
        <taxon>lamiids</taxon>
        <taxon>Lamiales</taxon>
        <taxon>Pedaliaceae</taxon>
        <taxon>Sesamum</taxon>
    </lineage>
</organism>
<protein>
    <recommendedName>
        <fullName evidence="1">RNase H type-1 domain-containing protein</fullName>
    </recommendedName>
</protein>
<comment type="caution">
    <text evidence="2">The sequence shown here is derived from an EMBL/GenBank/DDBJ whole genome shotgun (WGS) entry which is preliminary data.</text>
</comment>
<dbReference type="PANTHER" id="PTHR48475:SF2">
    <property type="entry name" value="RIBONUCLEASE H"/>
    <property type="match status" value="1"/>
</dbReference>
<name>A0AAW2KDX1_9LAMI</name>
<dbReference type="AlphaFoldDB" id="A0AAW2KDX1"/>
<dbReference type="InterPro" id="IPR002156">
    <property type="entry name" value="RNaseH_domain"/>
</dbReference>
<evidence type="ECO:0000259" key="1">
    <source>
        <dbReference type="Pfam" id="PF13456"/>
    </source>
</evidence>
<dbReference type="PANTHER" id="PTHR48475">
    <property type="entry name" value="RIBONUCLEASE H"/>
    <property type="match status" value="1"/>
</dbReference>
<sequence length="96" mass="10964">MAHEVGARHFIAYLDSQLVVKQVECTYEAKEANMIQYLQQIAKLKTSFEGFPNVQIPREENVKADYLSKLVSALEDCRTRHVTIPYLSKPRAPLAI</sequence>
<dbReference type="GO" id="GO:0004523">
    <property type="term" value="F:RNA-DNA hybrid ribonuclease activity"/>
    <property type="evidence" value="ECO:0007669"/>
    <property type="project" value="InterPro"/>
</dbReference>
<accession>A0AAW2KDX1</accession>
<dbReference type="EMBL" id="JACGWK010000203">
    <property type="protein sequence ID" value="KAL0304633.1"/>
    <property type="molecule type" value="Genomic_DNA"/>
</dbReference>
<dbReference type="InterPro" id="IPR012337">
    <property type="entry name" value="RNaseH-like_sf"/>
</dbReference>
<gene>
    <name evidence="2" type="ORF">Sangu_3072900</name>
</gene>
<reference evidence="2" key="1">
    <citation type="submission" date="2020-06" db="EMBL/GenBank/DDBJ databases">
        <authorList>
            <person name="Li T."/>
            <person name="Hu X."/>
            <person name="Zhang T."/>
            <person name="Song X."/>
            <person name="Zhang H."/>
            <person name="Dai N."/>
            <person name="Sheng W."/>
            <person name="Hou X."/>
            <person name="Wei L."/>
        </authorList>
    </citation>
    <scope>NUCLEOTIDE SEQUENCE</scope>
    <source>
        <strain evidence="2">G01</strain>
        <tissue evidence="2">Leaf</tissue>
    </source>
</reference>
<proteinExistence type="predicted"/>